<protein>
    <submittedName>
        <fullName evidence="1">Uncharacterized protein</fullName>
    </submittedName>
</protein>
<gene>
    <name evidence="1" type="ORF">ANCCEY_07690</name>
</gene>
<sequence>MRLTVITPYAHEDRYVQIGHSSPEAEGVEGAEAELDEVTGVWRKVKYRYSLKYITRNILESWATVPKWYYSSTVLRVLIELSFYGKSGEVQAQSSPWKARKKHWRTGNCCCTKLAYNCCNPGGNIGNGNTDDGDDDGTQNGNGNRPDWRAFSAVTNIYVQFFDTREEEDMRSSLAFNWLTSSPIQRHNIDDDISAHQKAPRLLKLLWEMLSNKVIVEIDDVISSKLVAFTTTAAW</sequence>
<dbReference type="EMBL" id="KE125000">
    <property type="protein sequence ID" value="EPB73229.1"/>
    <property type="molecule type" value="Genomic_DNA"/>
</dbReference>
<keyword evidence="2" id="KW-1185">Reference proteome</keyword>
<dbReference type="AlphaFoldDB" id="A0A0D6LMZ0"/>
<reference evidence="1 2" key="1">
    <citation type="submission" date="2013-05" db="EMBL/GenBank/DDBJ databases">
        <title>Draft genome of the parasitic nematode Anyclostoma ceylanicum.</title>
        <authorList>
            <person name="Mitreva M."/>
        </authorList>
    </citation>
    <scope>NUCLEOTIDE SEQUENCE [LARGE SCALE GENOMIC DNA]</scope>
</reference>
<dbReference type="Proteomes" id="UP000054495">
    <property type="component" value="Unassembled WGS sequence"/>
</dbReference>
<evidence type="ECO:0000313" key="1">
    <source>
        <dbReference type="EMBL" id="EPB73229.1"/>
    </source>
</evidence>
<proteinExistence type="predicted"/>
<organism evidence="1 2">
    <name type="scientific">Ancylostoma ceylanicum</name>
    <dbReference type="NCBI Taxonomy" id="53326"/>
    <lineage>
        <taxon>Eukaryota</taxon>
        <taxon>Metazoa</taxon>
        <taxon>Ecdysozoa</taxon>
        <taxon>Nematoda</taxon>
        <taxon>Chromadorea</taxon>
        <taxon>Rhabditida</taxon>
        <taxon>Rhabditina</taxon>
        <taxon>Rhabditomorpha</taxon>
        <taxon>Strongyloidea</taxon>
        <taxon>Ancylostomatidae</taxon>
        <taxon>Ancylostomatinae</taxon>
        <taxon>Ancylostoma</taxon>
    </lineage>
</organism>
<name>A0A0D6LMZ0_9BILA</name>
<accession>A0A0D6LMZ0</accession>
<evidence type="ECO:0000313" key="2">
    <source>
        <dbReference type="Proteomes" id="UP000054495"/>
    </source>
</evidence>